<dbReference type="InterPro" id="IPR036322">
    <property type="entry name" value="WD40_repeat_dom_sf"/>
</dbReference>
<dbReference type="InterPro" id="IPR007810">
    <property type="entry name" value="Pep3/Vps18_beta-prop"/>
</dbReference>
<dbReference type="GO" id="GO:0006886">
    <property type="term" value="P:intracellular protein transport"/>
    <property type="evidence" value="ECO:0007669"/>
    <property type="project" value="UniProtKB-UniRule"/>
</dbReference>
<evidence type="ECO:0000313" key="13">
    <source>
        <dbReference type="Proteomes" id="UP000274822"/>
    </source>
</evidence>
<dbReference type="InterPro" id="IPR058919">
    <property type="entry name" value="Pep3/Vps18_RING_C"/>
</dbReference>
<dbReference type="Proteomes" id="UP000274822">
    <property type="component" value="Unassembled WGS sequence"/>
</dbReference>
<dbReference type="Pfam" id="PF05131">
    <property type="entry name" value="Pep3_Vps18"/>
    <property type="match status" value="2"/>
</dbReference>
<evidence type="ECO:0000259" key="11">
    <source>
        <dbReference type="Pfam" id="PF26148"/>
    </source>
</evidence>
<protein>
    <submittedName>
        <fullName evidence="12">Pep3/Vps18/deep orange family-domain-containing protein</fullName>
    </submittedName>
</protein>
<dbReference type="GO" id="GO:0007033">
    <property type="term" value="P:vacuole organization"/>
    <property type="evidence" value="ECO:0007669"/>
    <property type="project" value="TreeGrafter"/>
</dbReference>
<dbReference type="GO" id="GO:0030674">
    <property type="term" value="F:protein-macromolecule adaptor activity"/>
    <property type="evidence" value="ECO:0007669"/>
    <property type="project" value="TreeGrafter"/>
</dbReference>
<dbReference type="PANTHER" id="PTHR23323">
    <property type="entry name" value="VACUOLAR PROTEIN SORTING-ASSOCIATED PROTEIN"/>
    <property type="match status" value="1"/>
</dbReference>
<feature type="repeat" description="CHCR" evidence="7">
    <location>
        <begin position="703"/>
        <end position="858"/>
    </location>
</feature>
<evidence type="ECO:0000256" key="2">
    <source>
        <dbReference type="ARBA" id="ARBA00022723"/>
    </source>
</evidence>
<evidence type="ECO:0000256" key="8">
    <source>
        <dbReference type="SAM" id="Coils"/>
    </source>
</evidence>
<comment type="subcellular location">
    <subcellularLocation>
        <location evidence="6">Endomembrane system</location>
        <topology evidence="6">Peripheral membrane protein</topology>
        <orientation evidence="6">Cytoplasmic side</orientation>
    </subcellularLocation>
</comment>
<feature type="coiled-coil region" evidence="8">
    <location>
        <begin position="915"/>
        <end position="949"/>
    </location>
</feature>
<feature type="domain" description="Pep3/Vps18 RING C-terminal" evidence="11">
    <location>
        <begin position="954"/>
        <end position="1019"/>
    </location>
</feature>
<dbReference type="InterPro" id="IPR000547">
    <property type="entry name" value="Clathrin_H-chain/VPS_repeat"/>
</dbReference>
<feature type="domain" description="Pep3/Vps18 beta-propeller" evidence="10">
    <location>
        <begin position="183"/>
        <end position="467"/>
    </location>
</feature>
<dbReference type="EMBL" id="RBNJ01005950">
    <property type="protein sequence ID" value="RUS28905.1"/>
    <property type="molecule type" value="Genomic_DNA"/>
</dbReference>
<dbReference type="GO" id="GO:0030897">
    <property type="term" value="C:HOPS complex"/>
    <property type="evidence" value="ECO:0007669"/>
    <property type="project" value="TreeGrafter"/>
</dbReference>
<dbReference type="CDD" id="cd16462">
    <property type="entry name" value="RING-H2_Pep3p-like"/>
    <property type="match status" value="1"/>
</dbReference>
<dbReference type="GO" id="GO:0007032">
    <property type="term" value="P:endosome organization"/>
    <property type="evidence" value="ECO:0007669"/>
    <property type="project" value="TreeGrafter"/>
</dbReference>
<dbReference type="GO" id="GO:0005768">
    <property type="term" value="C:endosome"/>
    <property type="evidence" value="ECO:0007669"/>
    <property type="project" value="TreeGrafter"/>
</dbReference>
<feature type="region of interest" description="Disordered" evidence="9">
    <location>
        <begin position="586"/>
        <end position="606"/>
    </location>
</feature>
<keyword evidence="3" id="KW-0863">Zinc-finger</keyword>
<keyword evidence="5" id="KW-0472">Membrane</keyword>
<accession>A0A433QGH9</accession>
<keyword evidence="2" id="KW-0479">Metal-binding</keyword>
<gene>
    <name evidence="12" type="ORF">BC938DRAFT_481300</name>
</gene>
<dbReference type="GO" id="GO:0008270">
    <property type="term" value="F:zinc ion binding"/>
    <property type="evidence" value="ECO:0007669"/>
    <property type="project" value="UniProtKB-KW"/>
</dbReference>
<comment type="similarity">
    <text evidence="1">Belongs to the VPS18 family.</text>
</comment>
<organism evidence="12 13">
    <name type="scientific">Jimgerdemannia flammicorona</name>
    <dbReference type="NCBI Taxonomy" id="994334"/>
    <lineage>
        <taxon>Eukaryota</taxon>
        <taxon>Fungi</taxon>
        <taxon>Fungi incertae sedis</taxon>
        <taxon>Mucoromycota</taxon>
        <taxon>Mucoromycotina</taxon>
        <taxon>Endogonomycetes</taxon>
        <taxon>Endogonales</taxon>
        <taxon>Endogonaceae</taxon>
        <taxon>Jimgerdemannia</taxon>
    </lineage>
</organism>
<keyword evidence="4" id="KW-0862">Zinc</keyword>
<evidence type="ECO:0000256" key="5">
    <source>
        <dbReference type="ARBA" id="ARBA00023136"/>
    </source>
</evidence>
<dbReference type="PROSITE" id="PS50236">
    <property type="entry name" value="CHCR"/>
    <property type="match status" value="1"/>
</dbReference>
<evidence type="ECO:0000256" key="9">
    <source>
        <dbReference type="SAM" id="MobiDB-lite"/>
    </source>
</evidence>
<dbReference type="SUPFAM" id="SSF57850">
    <property type="entry name" value="RING/U-box"/>
    <property type="match status" value="1"/>
</dbReference>
<evidence type="ECO:0000313" key="12">
    <source>
        <dbReference type="EMBL" id="RUS28905.1"/>
    </source>
</evidence>
<dbReference type="GO" id="GO:0006904">
    <property type="term" value="P:vesicle docking involved in exocytosis"/>
    <property type="evidence" value="ECO:0007669"/>
    <property type="project" value="TreeGrafter"/>
</dbReference>
<dbReference type="GO" id="GO:0048284">
    <property type="term" value="P:organelle fusion"/>
    <property type="evidence" value="ECO:0007669"/>
    <property type="project" value="TreeGrafter"/>
</dbReference>
<dbReference type="PANTHER" id="PTHR23323:SF26">
    <property type="entry name" value="VACUOLAR PROTEIN SORTING-ASSOCIATED PROTEIN 18 HOMOLOG"/>
    <property type="match status" value="1"/>
</dbReference>
<dbReference type="SUPFAM" id="SSF50978">
    <property type="entry name" value="WD40 repeat-like"/>
    <property type="match status" value="1"/>
</dbReference>
<keyword evidence="13" id="KW-1185">Reference proteome</keyword>
<evidence type="ECO:0000256" key="7">
    <source>
        <dbReference type="PROSITE-ProRule" id="PRU01006"/>
    </source>
</evidence>
<reference evidence="12 13" key="1">
    <citation type="journal article" date="2018" name="New Phytol.">
        <title>Phylogenomics of Endogonaceae and evolution of mycorrhizas within Mucoromycota.</title>
        <authorList>
            <person name="Chang Y."/>
            <person name="Desiro A."/>
            <person name="Na H."/>
            <person name="Sandor L."/>
            <person name="Lipzen A."/>
            <person name="Clum A."/>
            <person name="Barry K."/>
            <person name="Grigoriev I.V."/>
            <person name="Martin F.M."/>
            <person name="Stajich J.E."/>
            <person name="Smith M.E."/>
            <person name="Bonito G."/>
            <person name="Spatafora J.W."/>
        </authorList>
    </citation>
    <scope>NUCLEOTIDE SEQUENCE [LARGE SCALE GENOMIC DNA]</scope>
    <source>
        <strain evidence="12 13">AD002</strain>
    </source>
</reference>
<name>A0A433QGH9_9FUNG</name>
<evidence type="ECO:0000256" key="3">
    <source>
        <dbReference type="ARBA" id="ARBA00022771"/>
    </source>
</evidence>
<evidence type="ECO:0000259" key="10">
    <source>
        <dbReference type="Pfam" id="PF05131"/>
    </source>
</evidence>
<feature type="domain" description="Pep3/Vps18 beta-propeller" evidence="10">
    <location>
        <begin position="56"/>
        <end position="152"/>
    </location>
</feature>
<evidence type="ECO:0000256" key="6">
    <source>
        <dbReference type="ARBA" id="ARBA00029433"/>
    </source>
</evidence>
<dbReference type="AlphaFoldDB" id="A0A433QGH9"/>
<keyword evidence="8" id="KW-0175">Coiled coil</keyword>
<sequence>MSLIDDFIESTEPSSSQRYANPYSANSLSHGFDHVDPIMLETGYISTGFAQDDARIFSLDPVQFQFPDPLVAMAVSNNVLAMALETNHVLRIDLQQAHEVEDIEIPRKPGEGRIYKIFFDPTGRHLIVTTEHGENFYLYERWKKAKQLARLKVRRGGFLERRAQFGKRELAWTAERLVIFRISKALIPTQFLQGVIIESIAWNPLTSTSDPSTLPILLGTRTGLIYETTLEPTDDFFRREEKYLKQVYSIHELGMPITGLHFEQFPASPRKYFVVATTPTRIYQFVGTAVGIAGGGAGGVTGEEGRAVFEGLFAKYDVNPGFQELPGDLTHSELHFFSKYQDLHQRGVAQTFAWLTGPGIYHGNLVFGSGDSVIDSAHLLPYPATASDTDPSAVVVSEVPLSIALTEFHFVLLYKDRVRAINQLNDQIVYEEMIPLAAGKEVRRLTIDSVKNTFWIYTNSSIHELLVTREDRDVWRLYLDGKHYDTALQYCKDPAQRDRVFTTQANDYFAQGRYQLSAKYFADSTVPFEEVALKFVEREERDALRKYLLSRLEKLKKADLTQKYIIATWLVEIFLSRINELEDLATSSTPSDGSVPSADAGATANDHQLRQRELEDEFRVFLEAYHGYLHRETTYKLISSHGRTDELLHYATLIGDYEKVIWHWIEEKNWKEALKANVDIYYKFSPVLMENAPYETVAVWMRQANLNPRLLIPALLKYDHSKLPEGETQNQAIRYLNYVVTQLGNTDPAIHNFLLTLYATQSTRDETALLTFLKNEGREMHYNLDYALRLCSQNGRIQSCVHIYSNMNLFEEAVNLALKVVPFVVTGRPFRGVTQSFLMSRYCSAPQLGTREDKRRQARGRRSAAEEAVAEHCAACGGGGERYQDCELLKIEDILPFFPDFVLIDDFKDEICSALEEYNTHIEDLKGDMDEATKSAENIRLDIRELRSRFAIIQPAEKCNICDFPLLSKQFYIFPCQHAFHADCLINRVTKYLNHRQIRRIVDLQAQLEKEMQASKSAAASASGAQPPVASQSLIEAAASGLASAAGGLKGVIFPSDNLANGDDLTVVVARSEQLKEELDDIVASECLLCGDFMIKSIDVPFVSDEEAEASAGWAV</sequence>
<evidence type="ECO:0000256" key="1">
    <source>
        <dbReference type="ARBA" id="ARBA00010454"/>
    </source>
</evidence>
<dbReference type="Pfam" id="PF26148">
    <property type="entry name" value="VPS18_RING_C"/>
    <property type="match status" value="1"/>
</dbReference>
<evidence type="ECO:0000256" key="4">
    <source>
        <dbReference type="ARBA" id="ARBA00022833"/>
    </source>
</evidence>
<proteinExistence type="inferred from homology"/>
<comment type="caution">
    <text evidence="12">The sequence shown here is derived from an EMBL/GenBank/DDBJ whole genome shotgun (WGS) entry which is preliminary data.</text>
</comment>